<keyword evidence="2" id="KW-1133">Transmembrane helix</keyword>
<organism evidence="3 4">
    <name type="scientific">Brevundimonas terrae</name>
    <dbReference type="NCBI Taxonomy" id="363631"/>
    <lineage>
        <taxon>Bacteria</taxon>
        <taxon>Pseudomonadati</taxon>
        <taxon>Pseudomonadota</taxon>
        <taxon>Alphaproteobacteria</taxon>
        <taxon>Caulobacterales</taxon>
        <taxon>Caulobacteraceae</taxon>
        <taxon>Brevundimonas</taxon>
    </lineage>
</organism>
<feature type="transmembrane region" description="Helical" evidence="2">
    <location>
        <begin position="240"/>
        <end position="258"/>
    </location>
</feature>
<evidence type="ECO:0000313" key="3">
    <source>
        <dbReference type="EMBL" id="GAA0387453.1"/>
    </source>
</evidence>
<dbReference type="EMBL" id="BAAAEJ010000005">
    <property type="protein sequence ID" value="GAA0387453.1"/>
    <property type="molecule type" value="Genomic_DNA"/>
</dbReference>
<gene>
    <name evidence="3" type="ORF">GCM10009093_12790</name>
</gene>
<evidence type="ECO:0000256" key="1">
    <source>
        <dbReference type="SAM" id="Coils"/>
    </source>
</evidence>
<dbReference type="RefSeq" id="WP_167178731.1">
    <property type="nucleotide sequence ID" value="NZ_BAAAEJ010000005.1"/>
</dbReference>
<proteinExistence type="predicted"/>
<feature type="transmembrane region" description="Helical" evidence="2">
    <location>
        <begin position="295"/>
        <end position="315"/>
    </location>
</feature>
<feature type="transmembrane region" description="Helical" evidence="2">
    <location>
        <begin position="327"/>
        <end position="353"/>
    </location>
</feature>
<keyword evidence="2" id="KW-0472">Membrane</keyword>
<keyword evidence="1" id="KW-0175">Coiled coil</keyword>
<evidence type="ECO:0000256" key="2">
    <source>
        <dbReference type="SAM" id="Phobius"/>
    </source>
</evidence>
<protein>
    <submittedName>
        <fullName evidence="3">DUF3667 domain-containing protein</fullName>
    </submittedName>
</protein>
<comment type="caution">
    <text evidence="3">The sequence shown here is derived from an EMBL/GenBank/DDBJ whole genome shotgun (WGS) entry which is preliminary data.</text>
</comment>
<feature type="coiled-coil region" evidence="1">
    <location>
        <begin position="126"/>
        <end position="153"/>
    </location>
</feature>
<feature type="transmembrane region" description="Helical" evidence="2">
    <location>
        <begin position="91"/>
        <end position="112"/>
    </location>
</feature>
<feature type="transmembrane region" description="Helical" evidence="2">
    <location>
        <begin position="270"/>
        <end position="289"/>
    </location>
</feature>
<name>A0ABP3I1A0_9CAUL</name>
<keyword evidence="2" id="KW-0812">Transmembrane</keyword>
<reference evidence="4" key="1">
    <citation type="journal article" date="2019" name="Int. J. Syst. Evol. Microbiol.">
        <title>The Global Catalogue of Microorganisms (GCM) 10K type strain sequencing project: providing services to taxonomists for standard genome sequencing and annotation.</title>
        <authorList>
            <consortium name="The Broad Institute Genomics Platform"/>
            <consortium name="The Broad Institute Genome Sequencing Center for Infectious Disease"/>
            <person name="Wu L."/>
            <person name="Ma J."/>
        </authorList>
    </citation>
    <scope>NUCLEOTIDE SEQUENCE [LARGE SCALE GENOMIC DNA]</scope>
    <source>
        <strain evidence="4">JCM 13476</strain>
    </source>
</reference>
<dbReference type="Proteomes" id="UP001500791">
    <property type="component" value="Unassembled WGS sequence"/>
</dbReference>
<sequence length="355" mass="38920">MTKGAAATAQPDSHDGDAHRVCPDCGSAALGRFCVDCGQEIHVHRTLFHLAHELLHGVMHFDGRFWRTLPLLVVNPGKLTREWIMGKRTRYVSPLAMFLCTLFVMFMALSFAPPPSNVVVNLPDQIAIEKARLAEAENAVAEAQATIDAATDGAEAGIAAGQMAAAQQRVLRGEERLAYLETEAREGRKDGLKPGSWQAQLADLKFDDADKPHSLSGTVSKKLKNPDLAVYKLQQTTYKFAFLLVPLSIPFMALIFLWRRQYTLYDHGVFVLYSLTFMALLLMVGMILGSVFSSAASVVAGLCMALAPVHIFAQLKGTYSLGVWGALWRTMVLGVFCTMVISFFIIAIIYLGLGH</sequence>
<keyword evidence="4" id="KW-1185">Reference proteome</keyword>
<dbReference type="Pfam" id="PF12412">
    <property type="entry name" value="DUF3667"/>
    <property type="match status" value="1"/>
</dbReference>
<evidence type="ECO:0000313" key="4">
    <source>
        <dbReference type="Proteomes" id="UP001500791"/>
    </source>
</evidence>
<accession>A0ABP3I1A0</accession>
<dbReference type="InterPro" id="IPR022134">
    <property type="entry name" value="DUF3667"/>
</dbReference>